<dbReference type="SUPFAM" id="SSF56672">
    <property type="entry name" value="DNA/RNA polymerases"/>
    <property type="match status" value="1"/>
</dbReference>
<dbReference type="PROSITE" id="PS50878">
    <property type="entry name" value="RT_POL"/>
    <property type="match status" value="1"/>
</dbReference>
<dbReference type="FunFam" id="3.10.10.10:FF:000007">
    <property type="entry name" value="Retrovirus-related Pol polyprotein from transposon 17.6-like Protein"/>
    <property type="match status" value="1"/>
</dbReference>
<dbReference type="InterPro" id="IPR021109">
    <property type="entry name" value="Peptidase_aspartic_dom_sf"/>
</dbReference>
<keyword evidence="3" id="KW-0548">Nucleotidyltransferase</keyword>
<dbReference type="Pfam" id="PF00078">
    <property type="entry name" value="RVT_1"/>
    <property type="match status" value="1"/>
</dbReference>
<keyword evidence="2" id="KW-0808">Transferase</keyword>
<feature type="domain" description="Reverse transcriptase" evidence="12">
    <location>
        <begin position="897"/>
        <end position="1076"/>
    </location>
</feature>
<evidence type="ECO:0000313" key="14">
    <source>
        <dbReference type="Proteomes" id="UP000265515"/>
    </source>
</evidence>
<dbReference type="FunFam" id="3.30.70.270:FF:000026">
    <property type="entry name" value="Transposon Ty3-G Gag-Pol polyprotein"/>
    <property type="match status" value="1"/>
</dbReference>
<evidence type="ECO:0000256" key="9">
    <source>
        <dbReference type="SAM" id="Coils"/>
    </source>
</evidence>
<keyword evidence="4" id="KW-0540">Nuclease</keyword>
<dbReference type="GO" id="GO:0006508">
    <property type="term" value="P:proteolysis"/>
    <property type="evidence" value="ECO:0007669"/>
    <property type="project" value="UniProtKB-KW"/>
</dbReference>
<keyword evidence="14" id="KW-1185">Reference proteome</keyword>
<feature type="compositionally biased region" description="Gly residues" evidence="10">
    <location>
        <begin position="281"/>
        <end position="291"/>
    </location>
</feature>
<feature type="compositionally biased region" description="Acidic residues" evidence="10">
    <location>
        <begin position="121"/>
        <end position="140"/>
    </location>
</feature>
<dbReference type="GO" id="GO:0004519">
    <property type="term" value="F:endonuclease activity"/>
    <property type="evidence" value="ECO:0007669"/>
    <property type="project" value="UniProtKB-KW"/>
</dbReference>
<evidence type="ECO:0000313" key="13">
    <source>
        <dbReference type="EMBL" id="GBG68941.1"/>
    </source>
</evidence>
<reference evidence="13 14" key="1">
    <citation type="journal article" date="2018" name="Cell">
        <title>The Chara Genome: Secondary Complexity and Implications for Plant Terrestrialization.</title>
        <authorList>
            <person name="Nishiyama T."/>
            <person name="Sakayama H."/>
            <person name="Vries J.D."/>
            <person name="Buschmann H."/>
            <person name="Saint-Marcoux D."/>
            <person name="Ullrich K.K."/>
            <person name="Haas F.B."/>
            <person name="Vanderstraeten L."/>
            <person name="Becker D."/>
            <person name="Lang D."/>
            <person name="Vosolsobe S."/>
            <person name="Rombauts S."/>
            <person name="Wilhelmsson P.K.I."/>
            <person name="Janitza P."/>
            <person name="Kern R."/>
            <person name="Heyl A."/>
            <person name="Rumpler F."/>
            <person name="Villalobos L.I.A.C."/>
            <person name="Clay J.M."/>
            <person name="Skokan R."/>
            <person name="Toyoda A."/>
            <person name="Suzuki Y."/>
            <person name="Kagoshima H."/>
            <person name="Schijlen E."/>
            <person name="Tajeshwar N."/>
            <person name="Catarino B."/>
            <person name="Hetherington A.J."/>
            <person name="Saltykova A."/>
            <person name="Bonnot C."/>
            <person name="Breuninger H."/>
            <person name="Symeonidi A."/>
            <person name="Radhakrishnan G.V."/>
            <person name="Van Nieuwerburgh F."/>
            <person name="Deforce D."/>
            <person name="Chang C."/>
            <person name="Karol K.G."/>
            <person name="Hedrich R."/>
            <person name="Ulvskov P."/>
            <person name="Glockner G."/>
            <person name="Delwiche C.F."/>
            <person name="Petrasek J."/>
            <person name="Van de Peer Y."/>
            <person name="Friml J."/>
            <person name="Beilby M."/>
            <person name="Dolan L."/>
            <person name="Kohara Y."/>
            <person name="Sugano S."/>
            <person name="Fujiyama A."/>
            <person name="Delaux P.-M."/>
            <person name="Quint M."/>
            <person name="TheiBen G."/>
            <person name="Hagemann M."/>
            <person name="Harholt J."/>
            <person name="Dunand C."/>
            <person name="Zachgo S."/>
            <person name="Langdale J."/>
            <person name="Maumus F."/>
            <person name="Straeten D.V.D."/>
            <person name="Gould S.B."/>
            <person name="Rensing S.A."/>
        </authorList>
    </citation>
    <scope>NUCLEOTIDE SEQUENCE [LARGE SCALE GENOMIC DNA]</scope>
    <source>
        <strain evidence="13 14">S276</strain>
    </source>
</reference>
<accession>A0A388KFX3</accession>
<dbReference type="InterPro" id="IPR043128">
    <property type="entry name" value="Rev_trsase/Diguanyl_cyclase"/>
</dbReference>
<evidence type="ECO:0000256" key="3">
    <source>
        <dbReference type="ARBA" id="ARBA00022695"/>
    </source>
</evidence>
<feature type="chain" id="PRO_5017458130" description="Reverse transcriptase domain-containing protein" evidence="11">
    <location>
        <begin position="21"/>
        <end position="1199"/>
    </location>
</feature>
<dbReference type="Gene3D" id="3.10.10.10">
    <property type="entry name" value="HIV Type 1 Reverse Transcriptase, subunit A, domain 1"/>
    <property type="match status" value="1"/>
</dbReference>
<dbReference type="InterPro" id="IPR043502">
    <property type="entry name" value="DNA/RNA_pol_sf"/>
</dbReference>
<feature type="compositionally biased region" description="Basic and acidic residues" evidence="10">
    <location>
        <begin position="295"/>
        <end position="324"/>
    </location>
</feature>
<dbReference type="Proteomes" id="UP000265515">
    <property type="component" value="Unassembled WGS sequence"/>
</dbReference>
<dbReference type="CDD" id="cd00303">
    <property type="entry name" value="retropepsin_like"/>
    <property type="match status" value="1"/>
</dbReference>
<keyword evidence="6" id="KW-0378">Hydrolase</keyword>
<protein>
    <recommendedName>
        <fullName evidence="12">Reverse transcriptase domain-containing protein</fullName>
    </recommendedName>
</protein>
<feature type="compositionally biased region" description="Gly residues" evidence="10">
    <location>
        <begin position="584"/>
        <end position="605"/>
    </location>
</feature>
<organism evidence="13 14">
    <name type="scientific">Chara braunii</name>
    <name type="common">Braun's stonewort</name>
    <dbReference type="NCBI Taxonomy" id="69332"/>
    <lineage>
        <taxon>Eukaryota</taxon>
        <taxon>Viridiplantae</taxon>
        <taxon>Streptophyta</taxon>
        <taxon>Charophyceae</taxon>
        <taxon>Charales</taxon>
        <taxon>Characeae</taxon>
        <taxon>Chara</taxon>
    </lineage>
</organism>
<dbReference type="InterPro" id="IPR000477">
    <property type="entry name" value="RT_dom"/>
</dbReference>
<dbReference type="InterPro" id="IPR050951">
    <property type="entry name" value="Retrovirus_Pol_polyprotein"/>
</dbReference>
<feature type="region of interest" description="Disordered" evidence="10">
    <location>
        <begin position="540"/>
        <end position="622"/>
    </location>
</feature>
<feature type="region of interest" description="Disordered" evidence="10">
    <location>
        <begin position="280"/>
        <end position="324"/>
    </location>
</feature>
<evidence type="ECO:0000256" key="11">
    <source>
        <dbReference type="SAM" id="SignalP"/>
    </source>
</evidence>
<dbReference type="EMBL" id="BFEA01000107">
    <property type="protein sequence ID" value="GBG68941.1"/>
    <property type="molecule type" value="Genomic_DNA"/>
</dbReference>
<dbReference type="GO" id="GO:0003964">
    <property type="term" value="F:RNA-directed DNA polymerase activity"/>
    <property type="evidence" value="ECO:0007669"/>
    <property type="project" value="UniProtKB-KW"/>
</dbReference>
<feature type="region of interest" description="Disordered" evidence="10">
    <location>
        <begin position="77"/>
        <end position="197"/>
    </location>
</feature>
<feature type="compositionally biased region" description="Basic and acidic residues" evidence="10">
    <location>
        <begin position="170"/>
        <end position="197"/>
    </location>
</feature>
<feature type="compositionally biased region" description="Basic and acidic residues" evidence="10">
    <location>
        <begin position="141"/>
        <end position="151"/>
    </location>
</feature>
<dbReference type="PANTHER" id="PTHR37984">
    <property type="entry name" value="PROTEIN CBG26694"/>
    <property type="match status" value="1"/>
</dbReference>
<dbReference type="PANTHER" id="PTHR37984:SF5">
    <property type="entry name" value="PROTEIN NYNRIN-LIKE"/>
    <property type="match status" value="1"/>
</dbReference>
<sequence length="1199" mass="135179">MLSLSLYLLGGAMWWRSAEGHFAKGSGLDVGTRNAEHRCFFVTTAGLLDRPRESASLQRPAISAAAEEAQIAEKLREQRERKEAKKKQEEEDLKNKLEEEKVKMEEEMKRKEEEMKKQMEAEEEDGDEEEEEGEEEEEEERSLVRREKGDGAESGQASHLQIHQGGEGEWMERFGFRSEMPDEDEKEKQEFEARLEKAEPEERGLLIAERDNLLHQRLLSQKRREIEEKKKLREEGEALQRRLKEQRGKETDTKEALTLMTDALEDIFTNKLVNTIAAIKRGGGGGGGDGGDPGDDGKGGGDRKGDVNRKGNEQRTEGGERREKMKLIPYHDRVLMASSCLGGGAANFALSLMKTAGCSSMVEYSQRNRIEDFMKALKERFEDKNLARRTEYLILNICNRRWKSVSALKSTMDELLQCPEHGLTPTQILNNFARALPNPLKSQLYAQTKEEGMTYEKLSKIAVDQAGFLQEANYCHYWKDLQKGNRWKNKTISGNIEGKDGLLVTFEEGGVEALPYENIDYGLEDPDSNQLAQGGDNAVVAARGGGRQGGRGGRGRGGRGRGGRGRGEGRGRGTQGSSSEGSYYVGGRGNGSPQGGCGSPFTGGRGRGRKPWPANPGIADGEPWKEMGIDQTVWQKRLNANQCLQCGDPYHILILGDVEISRTRVGALVDSGSTRSFISRRGLKKLHLGMKVQKLSEPVVRRLVDNREVRVEEYVEGIKAYFRLEEGRKVEKVLHSLTLLVEDNLPFDLILGTDWGESTMADVKMGEHECWLPSPTGGKKKMRLFHESGLESHLSVCCMSAPAFARHVTKEKLEDQVFVAYVKPVSEESKGEDKTPPQVENLLQEFVDIEEAPTGVVERDVKHRIEIEPGSKIPRGPVYRMSPKELDELRRQLDELIEKGWIKPSSSPYGAPVLFVPKKEGELRLCIDYRGLNAITVKNAEPLPRIDDLLDRVQGCKYFSKIDLKSGYHQVEAQPEDQHKTAFRTRYGHYEFVVMPFGLTNAPATFQRCMNDLFRDWLDKFVVVYLDDILNFSKSLEEHQNHLCQILTKLRESNFKINPKKCEWAKRQVLYLGHVVDGDGVRPEGAKIAAIRDWPTPHTLTELRSFLGLANYCRKFVRNFTSVAAPLRRLLRKETVWNWDKDCTSAFKRLKKSLIEYPVLKVADPSLPFVITTDASQYGIGAVLQHQLMSVSSSPSDRL</sequence>
<evidence type="ECO:0000256" key="5">
    <source>
        <dbReference type="ARBA" id="ARBA00022759"/>
    </source>
</evidence>
<evidence type="ECO:0000256" key="1">
    <source>
        <dbReference type="ARBA" id="ARBA00022670"/>
    </source>
</evidence>
<evidence type="ECO:0000256" key="8">
    <source>
        <dbReference type="ARBA" id="ARBA00023268"/>
    </source>
</evidence>
<gene>
    <name evidence="13" type="ORF">CBR_g3640</name>
</gene>
<keyword evidence="8" id="KW-0511">Multifunctional enzyme</keyword>
<feature type="compositionally biased region" description="Basic residues" evidence="10">
    <location>
        <begin position="553"/>
        <end position="564"/>
    </location>
</feature>
<dbReference type="InterPro" id="IPR041577">
    <property type="entry name" value="RT_RNaseH_2"/>
</dbReference>
<evidence type="ECO:0000256" key="4">
    <source>
        <dbReference type="ARBA" id="ARBA00022722"/>
    </source>
</evidence>
<keyword evidence="1" id="KW-0645">Protease</keyword>
<keyword evidence="7" id="KW-0695">RNA-directed DNA polymerase</keyword>
<proteinExistence type="predicted"/>
<dbReference type="Gene3D" id="2.40.70.10">
    <property type="entry name" value="Acid Proteases"/>
    <property type="match status" value="1"/>
</dbReference>
<name>A0A388KFX3_CHABU</name>
<dbReference type="GO" id="GO:0008233">
    <property type="term" value="F:peptidase activity"/>
    <property type="evidence" value="ECO:0007669"/>
    <property type="project" value="UniProtKB-KW"/>
</dbReference>
<dbReference type="CDD" id="cd01647">
    <property type="entry name" value="RT_LTR"/>
    <property type="match status" value="1"/>
</dbReference>
<keyword evidence="5" id="KW-0255">Endonuclease</keyword>
<evidence type="ECO:0000259" key="12">
    <source>
        <dbReference type="PROSITE" id="PS50878"/>
    </source>
</evidence>
<feature type="compositionally biased region" description="Basic and acidic residues" evidence="10">
    <location>
        <begin position="77"/>
        <end position="120"/>
    </location>
</feature>
<feature type="signal peptide" evidence="11">
    <location>
        <begin position="1"/>
        <end position="20"/>
    </location>
</feature>
<dbReference type="Pfam" id="PF17919">
    <property type="entry name" value="RT_RNaseH_2"/>
    <property type="match status" value="1"/>
</dbReference>
<feature type="compositionally biased region" description="Gly residues" evidence="10">
    <location>
        <begin position="543"/>
        <end position="552"/>
    </location>
</feature>
<evidence type="ECO:0000256" key="2">
    <source>
        <dbReference type="ARBA" id="ARBA00022679"/>
    </source>
</evidence>
<dbReference type="Gramene" id="GBG68941">
    <property type="protein sequence ID" value="GBG68941"/>
    <property type="gene ID" value="CBR_g3640"/>
</dbReference>
<keyword evidence="9" id="KW-0175">Coiled coil</keyword>
<dbReference type="Gene3D" id="3.30.70.270">
    <property type="match status" value="2"/>
</dbReference>
<evidence type="ECO:0000256" key="7">
    <source>
        <dbReference type="ARBA" id="ARBA00022918"/>
    </source>
</evidence>
<dbReference type="AlphaFoldDB" id="A0A388KFX3"/>
<evidence type="ECO:0000256" key="10">
    <source>
        <dbReference type="SAM" id="MobiDB-lite"/>
    </source>
</evidence>
<keyword evidence="11" id="KW-0732">Signal</keyword>
<comment type="caution">
    <text evidence="13">The sequence shown here is derived from an EMBL/GenBank/DDBJ whole genome shotgun (WGS) entry which is preliminary data.</text>
</comment>
<evidence type="ECO:0000256" key="6">
    <source>
        <dbReference type="ARBA" id="ARBA00022801"/>
    </source>
</evidence>
<feature type="coiled-coil region" evidence="9">
    <location>
        <begin position="215"/>
        <end position="249"/>
    </location>
</feature>